<keyword evidence="4" id="KW-1185">Reference proteome</keyword>
<feature type="region of interest" description="Disordered" evidence="1">
    <location>
        <begin position="710"/>
        <end position="735"/>
    </location>
</feature>
<dbReference type="AlphaFoldDB" id="A0AAE1CT17"/>
<evidence type="ECO:0000259" key="2">
    <source>
        <dbReference type="Pfam" id="PF06668"/>
    </source>
</evidence>
<dbReference type="Pfam" id="PF06668">
    <property type="entry name" value="ITI_HC_C"/>
    <property type="match status" value="1"/>
</dbReference>
<name>A0AAE1CT17_9GAST</name>
<evidence type="ECO:0000256" key="1">
    <source>
        <dbReference type="SAM" id="MobiDB-lite"/>
    </source>
</evidence>
<feature type="compositionally biased region" description="Acidic residues" evidence="1">
    <location>
        <begin position="664"/>
        <end position="676"/>
    </location>
</feature>
<evidence type="ECO:0000313" key="4">
    <source>
        <dbReference type="Proteomes" id="UP001283361"/>
    </source>
</evidence>
<comment type="caution">
    <text evidence="3">The sequence shown here is derived from an EMBL/GenBank/DDBJ whole genome shotgun (WGS) entry which is preliminary data.</text>
</comment>
<accession>A0AAE1CT17</accession>
<feature type="domain" description="Inter-alpha-trypsin inhibitor heavy chain C-terminal" evidence="2">
    <location>
        <begin position="476"/>
        <end position="552"/>
    </location>
</feature>
<proteinExistence type="predicted"/>
<evidence type="ECO:0000313" key="3">
    <source>
        <dbReference type="EMBL" id="KAK3734134.1"/>
    </source>
</evidence>
<dbReference type="EMBL" id="JAWDGP010006861">
    <property type="protein sequence ID" value="KAK3734134.1"/>
    <property type="molecule type" value="Genomic_DNA"/>
</dbReference>
<feature type="compositionally biased region" description="Basic and acidic residues" evidence="1">
    <location>
        <begin position="305"/>
        <end position="326"/>
    </location>
</feature>
<feature type="compositionally biased region" description="Polar residues" evidence="1">
    <location>
        <begin position="712"/>
        <end position="735"/>
    </location>
</feature>
<feature type="compositionally biased region" description="Basic and acidic residues" evidence="1">
    <location>
        <begin position="628"/>
        <end position="639"/>
    </location>
</feature>
<dbReference type="GO" id="GO:0030212">
    <property type="term" value="P:hyaluronan metabolic process"/>
    <property type="evidence" value="ECO:0007669"/>
    <property type="project" value="InterPro"/>
</dbReference>
<gene>
    <name evidence="3" type="ORF">RRG08_000046</name>
</gene>
<feature type="region of interest" description="Disordered" evidence="1">
    <location>
        <begin position="578"/>
        <end position="694"/>
    </location>
</feature>
<dbReference type="Proteomes" id="UP001283361">
    <property type="component" value="Unassembled WGS sequence"/>
</dbReference>
<dbReference type="GO" id="GO:0004867">
    <property type="term" value="F:serine-type endopeptidase inhibitor activity"/>
    <property type="evidence" value="ECO:0007669"/>
    <property type="project" value="InterPro"/>
</dbReference>
<protein>
    <recommendedName>
        <fullName evidence="2">Inter-alpha-trypsin inhibitor heavy chain C-terminal domain-containing protein</fullName>
    </recommendedName>
</protein>
<organism evidence="3 4">
    <name type="scientific">Elysia crispata</name>
    <name type="common">lettuce slug</name>
    <dbReference type="NCBI Taxonomy" id="231223"/>
    <lineage>
        <taxon>Eukaryota</taxon>
        <taxon>Metazoa</taxon>
        <taxon>Spiralia</taxon>
        <taxon>Lophotrochozoa</taxon>
        <taxon>Mollusca</taxon>
        <taxon>Gastropoda</taxon>
        <taxon>Heterobranchia</taxon>
        <taxon>Euthyneura</taxon>
        <taxon>Panpulmonata</taxon>
        <taxon>Sacoglossa</taxon>
        <taxon>Placobranchoidea</taxon>
        <taxon>Plakobranchidae</taxon>
        <taxon>Elysia</taxon>
    </lineage>
</organism>
<feature type="region of interest" description="Disordered" evidence="1">
    <location>
        <begin position="428"/>
        <end position="448"/>
    </location>
</feature>
<feature type="region of interest" description="Disordered" evidence="1">
    <location>
        <begin position="305"/>
        <end position="328"/>
    </location>
</feature>
<dbReference type="InterPro" id="IPR010600">
    <property type="entry name" value="ITI_HC_C"/>
</dbReference>
<sequence>MLASPGGNSSFLDNWDDLSLWWAALRREKYGVRLLRSLHVVRPVRSNLRQLWPGLLDLTFSAVPAGSRSPASCTMGSHERRSLALILLGACAFLLVDGDPTITRHDGSGSKITKRKLLDELDKVAKKESKGILETVDGNPEFQVRVKGQDKPLCFQLHGQTQQVFRLVQDPHTGIIVNARVFVDDVTHRTYLGAIVISKGKFRVLAKQHVVLVNKIRFNWNTLNTTTFQGHRVLVAHDRVIVTFRKHKVVLEIRRSFLKHPKSIVQFDNDFTTTEPDVIHFPDPTEQEGDADRLVDPDSDFYSFKNDRDGSRLDKTSEESFADEKISATNSASSSMRWPGLFSWAGSYSHSQQKPDTRTALALNDDAEEEEEDLLDMSFPRDPKLSRVNKRSIKLETVAADMLTTNHVTWSDRQVLSQNRRLINQLKKQMKTSESNRDVGRNPSRYPTRTRYARPRKFRRVGRYKDLDSSLKVTFFLGFYILDGRDFSNRTHGLLGQFLFKSATTLKLNWGNSGGVLQALLMVDGDPDRTASAVYTKRQQVGRNTTLPCWLLTDGGRNVIDGTFMDYIVPHIRYSGGAGVRGQEGNGDTETDLGGDIAFRSSPVPSHGFRSGQEKNFMNSRNSTENDSGDKDRREEEASSRTSQSLYPEGRMGKPRYSIVTGEEIGEDVDDGEGDGNEVAPSTSPRPPPRNLMHPTCVYETHHLGHIPDEVISNTNSNEKIRSKTNSYSNYDGHR</sequence>
<reference evidence="3" key="1">
    <citation type="journal article" date="2023" name="G3 (Bethesda)">
        <title>A reference genome for the long-term kleptoplast-retaining sea slug Elysia crispata morphotype clarki.</title>
        <authorList>
            <person name="Eastman K.E."/>
            <person name="Pendleton A.L."/>
            <person name="Shaikh M.A."/>
            <person name="Suttiyut T."/>
            <person name="Ogas R."/>
            <person name="Tomko P."/>
            <person name="Gavelis G."/>
            <person name="Widhalm J.R."/>
            <person name="Wisecaver J.H."/>
        </authorList>
    </citation>
    <scope>NUCLEOTIDE SEQUENCE</scope>
    <source>
        <strain evidence="3">ECLA1</strain>
    </source>
</reference>
<feature type="compositionally biased region" description="Polar residues" evidence="1">
    <location>
        <begin position="614"/>
        <end position="626"/>
    </location>
</feature>